<sequence length="335" mass="37548">MDNIKNTKSIVEAAIISALVCVLIILSMGVPGLSGIGKFVISIPITILYIRHKHRTTLLSSIVTLMLTSIIFNPIIAVGSVIMFYIMGIILGICIERNMSAGKTLLFMTLAIFLGSVIDGAIYIYGFIGKDIYSLIKEQLDLLKSSFESSKALITNQEQYNMTLELINSIDVNTILYFLPGFIFISSILYAFLNIIITKKVGKKFDINMKPMPKFSNWYVDNRLGAGMIALCCIGILLISKDINIGNYIYNSVYLSFAIVMVVQGISILYFMLVDKHKMKQGLFIFFIVLLFMTQMIKMTFFLGVIDLIIDIRGIDPNSLGNAIRNKFKNKTLKK</sequence>
<dbReference type="PANTHER" id="PTHR41324">
    <property type="entry name" value="MEMBRANE PROTEIN-RELATED"/>
    <property type="match status" value="1"/>
</dbReference>
<feature type="transmembrane region" description="Helical" evidence="1">
    <location>
        <begin position="175"/>
        <end position="197"/>
    </location>
</feature>
<dbReference type="Proteomes" id="UP000184310">
    <property type="component" value="Unassembled WGS sequence"/>
</dbReference>
<feature type="transmembrane region" description="Helical" evidence="1">
    <location>
        <begin position="9"/>
        <end position="26"/>
    </location>
</feature>
<reference evidence="2 3" key="1">
    <citation type="submission" date="2016-11" db="EMBL/GenBank/DDBJ databases">
        <authorList>
            <person name="Jaros S."/>
            <person name="Januszkiewicz K."/>
            <person name="Wedrychowicz H."/>
        </authorList>
    </citation>
    <scope>NUCLEOTIDE SEQUENCE [LARGE SCALE GENOMIC DNA]</scope>
    <source>
        <strain evidence="2 3">DSM 21758</strain>
    </source>
</reference>
<dbReference type="InterPro" id="IPR018710">
    <property type="entry name" value="DUF2232"/>
</dbReference>
<dbReference type="STRING" id="1121302.SAMN02745163_04052"/>
<dbReference type="EMBL" id="FQZB01000020">
    <property type="protein sequence ID" value="SHK56910.1"/>
    <property type="molecule type" value="Genomic_DNA"/>
</dbReference>
<evidence type="ECO:0000256" key="1">
    <source>
        <dbReference type="SAM" id="Phobius"/>
    </source>
</evidence>
<keyword evidence="1" id="KW-0472">Membrane</keyword>
<name>A0A1M6TJ02_9CLOT</name>
<dbReference type="Pfam" id="PF09991">
    <property type="entry name" value="DUF2232"/>
    <property type="match status" value="1"/>
</dbReference>
<feature type="transmembrane region" description="Helical" evidence="1">
    <location>
        <begin position="57"/>
        <end position="76"/>
    </location>
</feature>
<keyword evidence="1" id="KW-0812">Transmembrane</keyword>
<dbReference type="PANTHER" id="PTHR41324:SF1">
    <property type="entry name" value="DUF2232 DOMAIN-CONTAINING PROTEIN"/>
    <property type="match status" value="1"/>
</dbReference>
<dbReference type="AlphaFoldDB" id="A0A1M6TJ02"/>
<feature type="transmembrane region" description="Helical" evidence="1">
    <location>
        <begin position="252"/>
        <end position="271"/>
    </location>
</feature>
<organism evidence="2 3">
    <name type="scientific">Clostridium cavendishii DSM 21758</name>
    <dbReference type="NCBI Taxonomy" id="1121302"/>
    <lineage>
        <taxon>Bacteria</taxon>
        <taxon>Bacillati</taxon>
        <taxon>Bacillota</taxon>
        <taxon>Clostridia</taxon>
        <taxon>Eubacteriales</taxon>
        <taxon>Clostridiaceae</taxon>
        <taxon>Clostridium</taxon>
    </lineage>
</organism>
<feature type="transmembrane region" description="Helical" evidence="1">
    <location>
        <begin position="106"/>
        <end position="128"/>
    </location>
</feature>
<evidence type="ECO:0000313" key="2">
    <source>
        <dbReference type="EMBL" id="SHK56910.1"/>
    </source>
</evidence>
<keyword evidence="1" id="KW-1133">Transmembrane helix</keyword>
<dbReference type="RefSeq" id="WP_072992552.1">
    <property type="nucleotide sequence ID" value="NZ_FQZB01000020.1"/>
</dbReference>
<evidence type="ECO:0000313" key="3">
    <source>
        <dbReference type="Proteomes" id="UP000184310"/>
    </source>
</evidence>
<feature type="transmembrane region" description="Helical" evidence="1">
    <location>
        <begin position="283"/>
        <end position="310"/>
    </location>
</feature>
<keyword evidence="3" id="KW-1185">Reference proteome</keyword>
<protein>
    <submittedName>
        <fullName evidence="2">Uncharacterized conserved protein YybS, DUF2232 family</fullName>
    </submittedName>
</protein>
<accession>A0A1M6TJ02</accession>
<dbReference type="OrthoDB" id="1938242at2"/>
<proteinExistence type="predicted"/>
<gene>
    <name evidence="2" type="ORF">SAMN02745163_04052</name>
</gene>
<feature type="transmembrane region" description="Helical" evidence="1">
    <location>
        <begin position="218"/>
        <end position="240"/>
    </location>
</feature>